<dbReference type="Gene3D" id="6.10.280.80">
    <property type="entry name" value="NCX, peripheral helical region"/>
    <property type="match status" value="1"/>
</dbReference>
<dbReference type="Pfam" id="PF01699">
    <property type="entry name" value="Na_Ca_ex"/>
    <property type="match status" value="1"/>
</dbReference>
<dbReference type="AlphaFoldDB" id="A0A6B3MZI5"/>
<comment type="caution">
    <text evidence="7">The sequence shown here is derived from an EMBL/GenBank/DDBJ whole genome shotgun (WGS) entry which is preliminary data.</text>
</comment>
<dbReference type="GO" id="GO:0055085">
    <property type="term" value="P:transmembrane transport"/>
    <property type="evidence" value="ECO:0007669"/>
    <property type="project" value="InterPro"/>
</dbReference>
<protein>
    <submittedName>
        <fullName evidence="7">Sodium:calcium antiporter</fullName>
    </submittedName>
</protein>
<evidence type="ECO:0000313" key="7">
    <source>
        <dbReference type="EMBL" id="NER26249.1"/>
    </source>
</evidence>
<name>A0A6B3MZI5_9CYAN</name>
<evidence type="ECO:0000256" key="2">
    <source>
        <dbReference type="ARBA" id="ARBA00022692"/>
    </source>
</evidence>
<evidence type="ECO:0000256" key="4">
    <source>
        <dbReference type="ARBA" id="ARBA00023136"/>
    </source>
</evidence>
<accession>A0A6B3MZI5</accession>
<comment type="subcellular location">
    <subcellularLocation>
        <location evidence="1">Membrane</location>
        <topology evidence="1">Multi-pass membrane protein</topology>
    </subcellularLocation>
</comment>
<evidence type="ECO:0000259" key="6">
    <source>
        <dbReference type="Pfam" id="PF01699"/>
    </source>
</evidence>
<evidence type="ECO:0000256" key="1">
    <source>
        <dbReference type="ARBA" id="ARBA00004141"/>
    </source>
</evidence>
<feature type="domain" description="Sodium/calcium exchanger membrane region" evidence="6">
    <location>
        <begin position="6"/>
        <end position="47"/>
    </location>
</feature>
<keyword evidence="3 5" id="KW-1133">Transmembrane helix</keyword>
<gene>
    <name evidence="7" type="ORF">F6J89_00905</name>
</gene>
<evidence type="ECO:0000256" key="5">
    <source>
        <dbReference type="SAM" id="Phobius"/>
    </source>
</evidence>
<evidence type="ECO:0000256" key="3">
    <source>
        <dbReference type="ARBA" id="ARBA00022989"/>
    </source>
</evidence>
<keyword evidence="2 5" id="KW-0812">Transmembrane</keyword>
<sequence length="48" mass="4820">MDTVTLLLFLSGFVLLVVGADILVQGACGLAIAAGVSQLVIGLTIVAY</sequence>
<feature type="non-terminal residue" evidence="7">
    <location>
        <position position="48"/>
    </location>
</feature>
<dbReference type="GO" id="GO:0016020">
    <property type="term" value="C:membrane"/>
    <property type="evidence" value="ECO:0007669"/>
    <property type="project" value="UniProtKB-SubCell"/>
</dbReference>
<reference evidence="7" key="1">
    <citation type="submission" date="2019-11" db="EMBL/GenBank/DDBJ databases">
        <title>Genomic insights into an expanded diversity of filamentous marine cyanobacteria reveals the extraordinary biosynthetic potential of Moorea and Okeania.</title>
        <authorList>
            <person name="Ferreira Leao T."/>
            <person name="Wang M."/>
            <person name="Moss N."/>
            <person name="Da Silva R."/>
            <person name="Sanders J."/>
            <person name="Nurk S."/>
            <person name="Gurevich A."/>
            <person name="Humphrey G."/>
            <person name="Reher R."/>
            <person name="Zhu Q."/>
            <person name="Belda-Ferre P."/>
            <person name="Glukhov E."/>
            <person name="Rex R."/>
            <person name="Dorrestein P.C."/>
            <person name="Knight R."/>
            <person name="Pevzner P."/>
            <person name="Gerwick W.H."/>
            <person name="Gerwick L."/>
        </authorList>
    </citation>
    <scope>NUCLEOTIDE SEQUENCE</scope>
    <source>
        <strain evidence="7">SIO1C4</strain>
    </source>
</reference>
<dbReference type="InterPro" id="IPR004837">
    <property type="entry name" value="NaCa_Exmemb"/>
</dbReference>
<dbReference type="EMBL" id="JAAHFQ010000010">
    <property type="protein sequence ID" value="NER26249.1"/>
    <property type="molecule type" value="Genomic_DNA"/>
</dbReference>
<organism evidence="7">
    <name type="scientific">Symploca sp. SIO1C4</name>
    <dbReference type="NCBI Taxonomy" id="2607765"/>
    <lineage>
        <taxon>Bacteria</taxon>
        <taxon>Bacillati</taxon>
        <taxon>Cyanobacteriota</taxon>
        <taxon>Cyanophyceae</taxon>
        <taxon>Coleofasciculales</taxon>
        <taxon>Coleofasciculaceae</taxon>
        <taxon>Symploca</taxon>
    </lineage>
</organism>
<proteinExistence type="predicted"/>
<feature type="transmembrane region" description="Helical" evidence="5">
    <location>
        <begin position="29"/>
        <end position="47"/>
    </location>
</feature>
<keyword evidence="4 5" id="KW-0472">Membrane</keyword>